<dbReference type="AlphaFoldDB" id="A0A0L8A9A3"/>
<dbReference type="Pfam" id="PF01965">
    <property type="entry name" value="DJ-1_PfpI"/>
    <property type="match status" value="1"/>
</dbReference>
<dbReference type="Proteomes" id="UP000036890">
    <property type="component" value="Unassembled WGS sequence"/>
</dbReference>
<evidence type="ECO:0000256" key="1">
    <source>
        <dbReference type="ARBA" id="ARBA00008542"/>
    </source>
</evidence>
<dbReference type="NCBIfam" id="TIGR01382">
    <property type="entry name" value="PfpI"/>
    <property type="match status" value="1"/>
</dbReference>
<keyword evidence="3" id="KW-0315">Glutamine amidotransferase</keyword>
<feature type="domain" description="DJ-1/PfpI" evidence="2">
    <location>
        <begin position="8"/>
        <end position="176"/>
    </location>
</feature>
<dbReference type="EMBL" id="AJLO02000024">
    <property type="protein sequence ID" value="KOE98962.1"/>
    <property type="molecule type" value="Genomic_DNA"/>
</dbReference>
<evidence type="ECO:0000313" key="3">
    <source>
        <dbReference type="EMBL" id="KOE98962.1"/>
    </source>
</evidence>
<dbReference type="InterPro" id="IPR002818">
    <property type="entry name" value="DJ-1/PfpI"/>
</dbReference>
<keyword evidence="3" id="KW-0808">Transferase</keyword>
<gene>
    <name evidence="3" type="ORF">W7K_11235</name>
</gene>
<dbReference type="CDD" id="cd03134">
    <property type="entry name" value="GATase1_PfpI_like"/>
    <property type="match status" value="1"/>
</dbReference>
<comment type="caution">
    <text evidence="3">The sequence shown here is derived from an EMBL/GenBank/DDBJ whole genome shotgun (WGS) entry which is preliminary data.</text>
</comment>
<dbReference type="GO" id="GO:0016740">
    <property type="term" value="F:transferase activity"/>
    <property type="evidence" value="ECO:0007669"/>
    <property type="project" value="UniProtKB-KW"/>
</dbReference>
<dbReference type="Gene3D" id="3.40.50.880">
    <property type="match status" value="1"/>
</dbReference>
<dbReference type="PANTHER" id="PTHR42733:SF12">
    <property type="entry name" value="PROTEINASE"/>
    <property type="match status" value="1"/>
</dbReference>
<evidence type="ECO:0000313" key="4">
    <source>
        <dbReference type="Proteomes" id="UP000036890"/>
    </source>
</evidence>
<dbReference type="PROSITE" id="PS51276">
    <property type="entry name" value="PEPTIDASE_C56_PFPI"/>
    <property type="match status" value="1"/>
</dbReference>
<proteinExistence type="inferred from homology"/>
<comment type="similarity">
    <text evidence="1">Belongs to the peptidase C56 family.</text>
</comment>
<organism evidence="3 4">
    <name type="scientific">Stenotrophomonas geniculata N1</name>
    <dbReference type="NCBI Taxonomy" id="1167641"/>
    <lineage>
        <taxon>Bacteria</taxon>
        <taxon>Pseudomonadati</taxon>
        <taxon>Pseudomonadota</taxon>
        <taxon>Gammaproteobacteria</taxon>
        <taxon>Lysobacterales</taxon>
        <taxon>Lysobacteraceae</taxon>
        <taxon>Stenotrophomonas</taxon>
    </lineage>
</organism>
<dbReference type="PANTHER" id="PTHR42733">
    <property type="entry name" value="DJ-1 PROTEIN"/>
    <property type="match status" value="1"/>
</dbReference>
<reference evidence="3 4" key="1">
    <citation type="journal article" date="2012" name="J. Bacteriol.">
        <title>Genome sequence of a novel nicotine-degrading strain, Pseudomonas geniculata N1.</title>
        <authorList>
            <person name="Tang H."/>
            <person name="Yu H."/>
            <person name="Tai C."/>
            <person name="Huang K."/>
            <person name="Liu Y."/>
            <person name="Wang L."/>
            <person name="Yao Y."/>
            <person name="Wu G."/>
            <person name="Xu P."/>
        </authorList>
    </citation>
    <scope>NUCLEOTIDE SEQUENCE [LARGE SCALE GENOMIC DNA]</scope>
    <source>
        <strain evidence="3 4">N1</strain>
    </source>
</reference>
<evidence type="ECO:0000259" key="2">
    <source>
        <dbReference type="Pfam" id="PF01965"/>
    </source>
</evidence>
<protein>
    <submittedName>
        <fullName evidence="3">Glutamine amidotransferase</fullName>
    </submittedName>
</protein>
<dbReference type="RefSeq" id="WP_010483547.1">
    <property type="nucleotide sequence ID" value="NZ_AJLO02000024.1"/>
</dbReference>
<dbReference type="GeneID" id="86936417"/>
<name>A0A0L8A9A3_9GAMM</name>
<dbReference type="OrthoDB" id="9792284at2"/>
<dbReference type="SUPFAM" id="SSF52317">
    <property type="entry name" value="Class I glutamine amidotransferase-like"/>
    <property type="match status" value="1"/>
</dbReference>
<dbReference type="InterPro" id="IPR029062">
    <property type="entry name" value="Class_I_gatase-like"/>
</dbReference>
<sequence length="180" mass="19238">MAERLKGKQIAILATHGFEQSELTEPKRLLEAEGARVSVVSPAKEATIKGWKEKNWGDAVAVDIPLDEADPARFDALVLPGGVINPDTLRTDEVVLGFIRAVDEAGKPVAAICHGPWLLINSGLAEGRDVTSWPSLQQDLVNAGAKWRDTAVVIDGNLITSRKPDDIPAFSEAVVKALAA</sequence>
<dbReference type="InterPro" id="IPR006286">
    <property type="entry name" value="C56_PfpI-like"/>
</dbReference>
<accession>A0A0L8A9A3</accession>